<gene>
    <name evidence="2" type="ORF">Hypma_003956</name>
</gene>
<dbReference type="InParanoid" id="A0A369J2R7"/>
<dbReference type="AlphaFoldDB" id="A0A369J2R7"/>
<name>A0A369J2R7_HYPMA</name>
<feature type="region of interest" description="Disordered" evidence="1">
    <location>
        <begin position="1"/>
        <end position="25"/>
    </location>
</feature>
<keyword evidence="3" id="KW-1185">Reference proteome</keyword>
<protein>
    <submittedName>
        <fullName evidence="2">Uncharacterized protein</fullName>
    </submittedName>
</protein>
<evidence type="ECO:0000313" key="3">
    <source>
        <dbReference type="Proteomes" id="UP000076154"/>
    </source>
</evidence>
<dbReference type="Proteomes" id="UP000076154">
    <property type="component" value="Unassembled WGS sequence"/>
</dbReference>
<evidence type="ECO:0000256" key="1">
    <source>
        <dbReference type="SAM" id="MobiDB-lite"/>
    </source>
</evidence>
<reference evidence="2" key="1">
    <citation type="submission" date="2018-04" db="EMBL/GenBank/DDBJ databases">
        <title>Whole genome sequencing of Hypsizygus marmoreus.</title>
        <authorList>
            <person name="Choi I.-G."/>
            <person name="Min B."/>
            <person name="Kim J.-G."/>
            <person name="Kim S."/>
            <person name="Oh Y.-L."/>
            <person name="Kong W.-S."/>
            <person name="Park H."/>
            <person name="Jeong J."/>
            <person name="Song E.-S."/>
        </authorList>
    </citation>
    <scope>NUCLEOTIDE SEQUENCE [LARGE SCALE GENOMIC DNA]</scope>
    <source>
        <strain evidence="2">51987-8</strain>
    </source>
</reference>
<evidence type="ECO:0000313" key="2">
    <source>
        <dbReference type="EMBL" id="RDB15682.1"/>
    </source>
</evidence>
<dbReference type="EMBL" id="LUEZ02000143">
    <property type="protein sequence ID" value="RDB15682.1"/>
    <property type="molecule type" value="Genomic_DNA"/>
</dbReference>
<proteinExistence type="predicted"/>
<comment type="caution">
    <text evidence="2">The sequence shown here is derived from an EMBL/GenBank/DDBJ whole genome shotgun (WGS) entry which is preliminary data.</text>
</comment>
<accession>A0A369J2R7</accession>
<sequence>MPASPVRRTPRSHAGPMSAPSSAPQSYYDTGMYPYAEPLRPPAGWPGTSYGTGEATSYGTGQATSYYPPPPQAAPPMYATGRVVWGEHPAYTWRTTTHAPSMYATGTAVWGDRPEYTRRTTMHAPSVYATGTTVWGDAPEYTWRTTTYAPPPSAPYPQGPTVTRIGAGCVYLGRG</sequence>
<organism evidence="2 3">
    <name type="scientific">Hypsizygus marmoreus</name>
    <name type="common">White beech mushroom</name>
    <name type="synonym">Agaricus marmoreus</name>
    <dbReference type="NCBI Taxonomy" id="39966"/>
    <lineage>
        <taxon>Eukaryota</taxon>
        <taxon>Fungi</taxon>
        <taxon>Dikarya</taxon>
        <taxon>Basidiomycota</taxon>
        <taxon>Agaricomycotina</taxon>
        <taxon>Agaricomycetes</taxon>
        <taxon>Agaricomycetidae</taxon>
        <taxon>Agaricales</taxon>
        <taxon>Tricholomatineae</taxon>
        <taxon>Lyophyllaceae</taxon>
        <taxon>Hypsizygus</taxon>
    </lineage>
</organism>